<evidence type="ECO:0000313" key="4">
    <source>
        <dbReference type="Proteomes" id="UP000244956"/>
    </source>
</evidence>
<comment type="caution">
    <text evidence="3">The sequence shown here is derived from an EMBL/GenBank/DDBJ whole genome shotgun (WGS) entry which is preliminary data.</text>
</comment>
<dbReference type="RefSeq" id="WP_109263751.1">
    <property type="nucleotide sequence ID" value="NZ_QEWP01000004.1"/>
</dbReference>
<dbReference type="SUPFAM" id="SSF89000">
    <property type="entry name" value="post-HMGL domain-like"/>
    <property type="match status" value="1"/>
</dbReference>
<dbReference type="Pfam" id="PF00682">
    <property type="entry name" value="HMGL-like"/>
    <property type="match status" value="1"/>
</dbReference>
<dbReference type="Pfam" id="PF02436">
    <property type="entry name" value="PYC_OADA"/>
    <property type="match status" value="1"/>
</dbReference>
<dbReference type="InterPro" id="IPR055268">
    <property type="entry name" value="PCB-like"/>
</dbReference>
<dbReference type="NCBIfam" id="NF008985">
    <property type="entry name" value="PRK12331.1"/>
    <property type="match status" value="1"/>
</dbReference>
<name>A0A2U2BAP1_9BACT</name>
<organism evidence="3 4">
    <name type="scientific">Marinilabilia rubra</name>
    <dbReference type="NCBI Taxonomy" id="2162893"/>
    <lineage>
        <taxon>Bacteria</taxon>
        <taxon>Pseudomonadati</taxon>
        <taxon>Bacteroidota</taxon>
        <taxon>Bacteroidia</taxon>
        <taxon>Marinilabiliales</taxon>
        <taxon>Marinilabiliaceae</taxon>
        <taxon>Marinilabilia</taxon>
    </lineage>
</organism>
<dbReference type="GO" id="GO:0006094">
    <property type="term" value="P:gluconeogenesis"/>
    <property type="evidence" value="ECO:0007669"/>
    <property type="project" value="TreeGrafter"/>
</dbReference>
<dbReference type="OrthoDB" id="9807469at2"/>
<dbReference type="InterPro" id="IPR003379">
    <property type="entry name" value="Carboxylase_cons_dom"/>
</dbReference>
<feature type="region of interest" description="Disordered" evidence="1">
    <location>
        <begin position="450"/>
        <end position="482"/>
    </location>
</feature>
<reference evidence="3 4" key="1">
    <citation type="submission" date="2018-05" db="EMBL/GenBank/DDBJ databases">
        <title>Marinilabilia rubrum sp. nov., isolated from saltern sediment.</title>
        <authorList>
            <person name="Zhang R."/>
        </authorList>
    </citation>
    <scope>NUCLEOTIDE SEQUENCE [LARGE SCALE GENOMIC DNA]</scope>
    <source>
        <strain evidence="3 4">WTE16</strain>
    </source>
</reference>
<dbReference type="Proteomes" id="UP000244956">
    <property type="component" value="Unassembled WGS sequence"/>
</dbReference>
<dbReference type="InterPro" id="IPR000891">
    <property type="entry name" value="PYR_CT"/>
</dbReference>
<gene>
    <name evidence="3" type="ORF">DDZ16_07155</name>
</gene>
<dbReference type="EMBL" id="QEWP01000004">
    <property type="protein sequence ID" value="PWE00128.1"/>
    <property type="molecule type" value="Genomic_DNA"/>
</dbReference>
<proteinExistence type="predicted"/>
<keyword evidence="4" id="KW-1185">Reference proteome</keyword>
<feature type="domain" description="Pyruvate carboxyltransferase" evidence="2">
    <location>
        <begin position="4"/>
        <end position="264"/>
    </location>
</feature>
<accession>A0A2U2BAP1</accession>
<dbReference type="Gene3D" id="3.20.20.70">
    <property type="entry name" value="Aldolase class I"/>
    <property type="match status" value="1"/>
</dbReference>
<dbReference type="InterPro" id="IPR013785">
    <property type="entry name" value="Aldolase_TIM"/>
</dbReference>
<dbReference type="GO" id="GO:0005737">
    <property type="term" value="C:cytoplasm"/>
    <property type="evidence" value="ECO:0007669"/>
    <property type="project" value="TreeGrafter"/>
</dbReference>
<dbReference type="GO" id="GO:0004736">
    <property type="term" value="F:pyruvate carboxylase activity"/>
    <property type="evidence" value="ECO:0007669"/>
    <property type="project" value="TreeGrafter"/>
</dbReference>
<dbReference type="SUPFAM" id="SSF51569">
    <property type="entry name" value="Aldolase"/>
    <property type="match status" value="1"/>
</dbReference>
<dbReference type="AlphaFoldDB" id="A0A2U2BAP1"/>
<dbReference type="CDD" id="cd07937">
    <property type="entry name" value="DRE_TIM_PC_TC_5S"/>
    <property type="match status" value="1"/>
</dbReference>
<evidence type="ECO:0000256" key="1">
    <source>
        <dbReference type="SAM" id="MobiDB-lite"/>
    </source>
</evidence>
<protein>
    <submittedName>
        <fullName evidence="3">Oxaloacetate decarboxylase subunit alpha</fullName>
    </submittedName>
</protein>
<dbReference type="NCBIfam" id="NF006761">
    <property type="entry name" value="PRK09282.1"/>
    <property type="match status" value="1"/>
</dbReference>
<feature type="compositionally biased region" description="Acidic residues" evidence="1">
    <location>
        <begin position="471"/>
        <end position="480"/>
    </location>
</feature>
<evidence type="ECO:0000259" key="2">
    <source>
        <dbReference type="PROSITE" id="PS50991"/>
    </source>
</evidence>
<dbReference type="PANTHER" id="PTHR43778">
    <property type="entry name" value="PYRUVATE CARBOXYLASE"/>
    <property type="match status" value="1"/>
</dbReference>
<evidence type="ECO:0000313" key="3">
    <source>
        <dbReference type="EMBL" id="PWE00128.1"/>
    </source>
</evidence>
<dbReference type="PROSITE" id="PS50991">
    <property type="entry name" value="PYR_CT"/>
    <property type="match status" value="1"/>
</dbReference>
<dbReference type="PANTHER" id="PTHR43778:SF2">
    <property type="entry name" value="PYRUVATE CARBOXYLASE, MITOCHONDRIAL"/>
    <property type="match status" value="1"/>
</dbReference>
<sequence>MGKVGITETILRDAHQSLIATRMKTEEMLPIVEKLDDIGYHSLEAWGGATFDSCIRFLNEDPWERLRKIKDKAKKTPLQMLLRGQNLLGYKHYADDVVEYFVQKAVANGMDIIRIFDALNDPRNMETAIQACIKEGGHAQGCISYTTSPVHNLEMFANDAKRLEDMGANSICIKDMAGLLKPFDAYELITAIKEKIKIPVQLHTHYTSGVASMTYLKAIEAGVDVVDTAISPMAGGTSQPATEPLVASLQGTKHDTGLDLVKLSEIAAYFRPMKDKWLESGLLNPKMMGVDANALIYQVPGGMLSNLVSQLQQSNAMDKYEAVLEEVPRVREDFGFPPLVTPSSQIVGTQAVFNVLMGERYKMVPKESKGVVKGEYGTTPAPISEEIRKKILGDEEAITCRPADLIEPELDKIREEIKDLIEQDEDVLTYALLPQVAKKFFEMRKNGTLDAPAEEEKPAAKAPQEANADSNGEEENEDELAAVISAAIAAEAEPGTQYTVRGFRQVVSPWVLSGRLNR</sequence>